<dbReference type="InterPro" id="IPR017927">
    <property type="entry name" value="FAD-bd_FR_type"/>
</dbReference>
<dbReference type="InterPro" id="IPR017938">
    <property type="entry name" value="Riboflavin_synthase-like_b-brl"/>
</dbReference>
<dbReference type="RefSeq" id="WP_109606882.1">
    <property type="nucleotide sequence ID" value="NZ_QGHA01000001.1"/>
</dbReference>
<dbReference type="Pfam" id="PF08021">
    <property type="entry name" value="FAD_binding_9"/>
    <property type="match status" value="1"/>
</dbReference>
<dbReference type="PROSITE" id="PS51384">
    <property type="entry name" value="FAD_FR"/>
    <property type="match status" value="1"/>
</dbReference>
<evidence type="ECO:0000259" key="1">
    <source>
        <dbReference type="PROSITE" id="PS51384"/>
    </source>
</evidence>
<gene>
    <name evidence="2" type="ORF">LX99_01066</name>
</gene>
<proteinExistence type="predicted"/>
<dbReference type="EMBL" id="QGHA01000001">
    <property type="protein sequence ID" value="PWK80597.1"/>
    <property type="molecule type" value="Genomic_DNA"/>
</dbReference>
<dbReference type="Proteomes" id="UP000245678">
    <property type="component" value="Unassembled WGS sequence"/>
</dbReference>
<comment type="caution">
    <text evidence="2">The sequence shown here is derived from an EMBL/GenBank/DDBJ whole genome shotgun (WGS) entry which is preliminary data.</text>
</comment>
<dbReference type="Gene3D" id="2.40.30.10">
    <property type="entry name" value="Translation factors"/>
    <property type="match status" value="1"/>
</dbReference>
<dbReference type="AlphaFoldDB" id="A0A316HJZ1"/>
<reference evidence="2 3" key="1">
    <citation type="submission" date="2018-05" db="EMBL/GenBank/DDBJ databases">
        <title>Genomic Encyclopedia of Archaeal and Bacterial Type Strains, Phase II (KMG-II): from individual species to whole genera.</title>
        <authorList>
            <person name="Goeker M."/>
        </authorList>
    </citation>
    <scope>NUCLEOTIDE SEQUENCE [LARGE SCALE GENOMIC DNA]</scope>
    <source>
        <strain evidence="2 3">DSM 19975</strain>
    </source>
</reference>
<sequence length="237" mass="27175">METSTLNKLKRRAGNLLENQILQSGRVLEVRRWQPSTMIEVDLHLPQANMHTWHEVPYIKVKVDNFTYRDYTPAGWDADTSTCTLYIDAAHKGPGSQWARQLKTGDTMRYIKIGSTRHVPASTPAIIGLGDESSMGHLLALQQMVLPLTRFSGAIIMANDDHRELFGQYFKSPIKPIDRRDAFGHHSLIRWVMEQHYNLEHSVFYLAGNHTMVSELRKLLKLQGYSSNQIRAQGFWS</sequence>
<protein>
    <submittedName>
        <fullName evidence="2">Siderophore-interacting protein</fullName>
    </submittedName>
</protein>
<organism evidence="2 3">
    <name type="scientific">Mucilaginibacter oryzae</name>
    <dbReference type="NCBI Taxonomy" id="468058"/>
    <lineage>
        <taxon>Bacteria</taxon>
        <taxon>Pseudomonadati</taxon>
        <taxon>Bacteroidota</taxon>
        <taxon>Sphingobacteriia</taxon>
        <taxon>Sphingobacteriales</taxon>
        <taxon>Sphingobacteriaceae</taxon>
        <taxon>Mucilaginibacter</taxon>
    </lineage>
</organism>
<dbReference type="PANTHER" id="PTHR30157:SF0">
    <property type="entry name" value="NADPH-DEPENDENT FERRIC-CHELATE REDUCTASE"/>
    <property type="match status" value="1"/>
</dbReference>
<dbReference type="SUPFAM" id="SSF63380">
    <property type="entry name" value="Riboflavin synthase domain-like"/>
    <property type="match status" value="1"/>
</dbReference>
<dbReference type="PANTHER" id="PTHR30157">
    <property type="entry name" value="FERRIC REDUCTASE, NADPH-DEPENDENT"/>
    <property type="match status" value="1"/>
</dbReference>
<feature type="domain" description="FAD-binding FR-type" evidence="1">
    <location>
        <begin position="20"/>
        <end position="127"/>
    </location>
</feature>
<dbReference type="InterPro" id="IPR039374">
    <property type="entry name" value="SIP_fam"/>
</dbReference>
<accession>A0A316HJZ1</accession>
<dbReference type="GO" id="GO:0016491">
    <property type="term" value="F:oxidoreductase activity"/>
    <property type="evidence" value="ECO:0007669"/>
    <property type="project" value="InterPro"/>
</dbReference>
<keyword evidence="3" id="KW-1185">Reference proteome</keyword>
<dbReference type="InterPro" id="IPR013113">
    <property type="entry name" value="SIP_FAD-bd"/>
</dbReference>
<evidence type="ECO:0000313" key="2">
    <source>
        <dbReference type="EMBL" id="PWK80597.1"/>
    </source>
</evidence>
<evidence type="ECO:0000313" key="3">
    <source>
        <dbReference type="Proteomes" id="UP000245678"/>
    </source>
</evidence>
<name>A0A316HJZ1_9SPHI</name>